<keyword evidence="2" id="KW-0808">Transferase</keyword>
<dbReference type="Gene3D" id="3.40.50.150">
    <property type="entry name" value="Vaccinia Virus protein VP39"/>
    <property type="match status" value="1"/>
</dbReference>
<reference evidence="6" key="1">
    <citation type="submission" date="2021-01" db="EMBL/GenBank/DDBJ databases">
        <title>Whole genome shotgun sequence of Acrocarpospora phusangensis NBRC 108782.</title>
        <authorList>
            <person name="Komaki H."/>
            <person name="Tamura T."/>
        </authorList>
    </citation>
    <scope>NUCLEOTIDE SEQUENCE</scope>
    <source>
        <strain evidence="6">NBRC 108782</strain>
    </source>
</reference>
<evidence type="ECO:0000313" key="7">
    <source>
        <dbReference type="Proteomes" id="UP000640052"/>
    </source>
</evidence>
<dbReference type="SUPFAM" id="SSF46785">
    <property type="entry name" value="Winged helix' DNA-binding domain"/>
    <property type="match status" value="1"/>
</dbReference>
<organism evidence="6 7">
    <name type="scientific">Acrocarpospora phusangensis</name>
    <dbReference type="NCBI Taxonomy" id="1070424"/>
    <lineage>
        <taxon>Bacteria</taxon>
        <taxon>Bacillati</taxon>
        <taxon>Actinomycetota</taxon>
        <taxon>Actinomycetes</taxon>
        <taxon>Streptosporangiales</taxon>
        <taxon>Streptosporangiaceae</taxon>
        <taxon>Acrocarpospora</taxon>
    </lineage>
</organism>
<dbReference type="Gene3D" id="1.10.10.10">
    <property type="entry name" value="Winged helix-like DNA-binding domain superfamily/Winged helix DNA-binding domain"/>
    <property type="match status" value="1"/>
</dbReference>
<dbReference type="InterPro" id="IPR029063">
    <property type="entry name" value="SAM-dependent_MTases_sf"/>
</dbReference>
<evidence type="ECO:0000259" key="4">
    <source>
        <dbReference type="Pfam" id="PF00891"/>
    </source>
</evidence>
<keyword evidence="7" id="KW-1185">Reference proteome</keyword>
<dbReference type="GO" id="GO:0032259">
    <property type="term" value="P:methylation"/>
    <property type="evidence" value="ECO:0007669"/>
    <property type="project" value="UniProtKB-KW"/>
</dbReference>
<evidence type="ECO:0008006" key="8">
    <source>
        <dbReference type="Google" id="ProtNLM"/>
    </source>
</evidence>
<dbReference type="InterPro" id="IPR036390">
    <property type="entry name" value="WH_DNA-bd_sf"/>
</dbReference>
<dbReference type="SUPFAM" id="SSF53335">
    <property type="entry name" value="S-adenosyl-L-methionine-dependent methyltransferases"/>
    <property type="match status" value="1"/>
</dbReference>
<evidence type="ECO:0000256" key="2">
    <source>
        <dbReference type="ARBA" id="ARBA00022679"/>
    </source>
</evidence>
<sequence>MPLDLPGDEAALFHTTGAAPAAMLDLVGTMATQAAVAAIRLGVFERLIAEAYTAEDLAACLDADREGLGLLLGFLTTAGYLSCDADGRYFVLPTTKAWFGNGYGTALQLWSAIVARFWGNLTESISEGPDPSFYAWLGEHPFELGLFQSLQRGLAEWLIPDMLDLAAMPEGAQDILDIGGGHGRYATAFRDRYPGLRATVADLPPALTPHKGITTHPIDLLNPDFSGLRADVVLLFNVLHGFNAHQAEAIVHAAVSTLRPGGVVHILETTTQPRGGVAEAAFTDGFALNLWLTQGGRLYSPAEISGWLSNAGCVHLEITGLRRSASHTLVSASTVRPDSQ</sequence>
<dbReference type="PANTHER" id="PTHR43712">
    <property type="entry name" value="PUTATIVE (AFU_ORTHOLOGUE AFUA_4G14580)-RELATED"/>
    <property type="match status" value="1"/>
</dbReference>
<accession>A0A919QF09</accession>
<dbReference type="GO" id="GO:0046983">
    <property type="term" value="F:protein dimerization activity"/>
    <property type="evidence" value="ECO:0007669"/>
    <property type="project" value="InterPro"/>
</dbReference>
<evidence type="ECO:0000256" key="1">
    <source>
        <dbReference type="ARBA" id="ARBA00022603"/>
    </source>
</evidence>
<name>A0A919QF09_9ACTN</name>
<dbReference type="InterPro" id="IPR016461">
    <property type="entry name" value="COMT-like"/>
</dbReference>
<dbReference type="InterPro" id="IPR001077">
    <property type="entry name" value="COMT_C"/>
</dbReference>
<feature type="domain" description="O-methyltransferase dimerisation" evidence="5">
    <location>
        <begin position="28"/>
        <end position="89"/>
    </location>
</feature>
<proteinExistence type="predicted"/>
<dbReference type="GO" id="GO:0008171">
    <property type="term" value="F:O-methyltransferase activity"/>
    <property type="evidence" value="ECO:0007669"/>
    <property type="project" value="InterPro"/>
</dbReference>
<evidence type="ECO:0000313" key="6">
    <source>
        <dbReference type="EMBL" id="GIH26175.1"/>
    </source>
</evidence>
<evidence type="ECO:0000259" key="5">
    <source>
        <dbReference type="Pfam" id="PF08100"/>
    </source>
</evidence>
<evidence type="ECO:0000256" key="3">
    <source>
        <dbReference type="ARBA" id="ARBA00022691"/>
    </source>
</evidence>
<dbReference type="InterPro" id="IPR036388">
    <property type="entry name" value="WH-like_DNA-bd_sf"/>
</dbReference>
<dbReference type="EMBL" id="BOOA01000036">
    <property type="protein sequence ID" value="GIH26175.1"/>
    <property type="molecule type" value="Genomic_DNA"/>
</dbReference>
<dbReference type="InterPro" id="IPR012967">
    <property type="entry name" value="COMT_dimerisation"/>
</dbReference>
<keyword evidence="3" id="KW-0949">S-adenosyl-L-methionine</keyword>
<dbReference type="PANTHER" id="PTHR43712:SF2">
    <property type="entry name" value="O-METHYLTRANSFERASE CICE"/>
    <property type="match status" value="1"/>
</dbReference>
<dbReference type="Proteomes" id="UP000640052">
    <property type="component" value="Unassembled WGS sequence"/>
</dbReference>
<keyword evidence="1" id="KW-0489">Methyltransferase</keyword>
<dbReference type="Pfam" id="PF00891">
    <property type="entry name" value="Methyltransf_2"/>
    <property type="match status" value="1"/>
</dbReference>
<dbReference type="AlphaFoldDB" id="A0A919QF09"/>
<feature type="domain" description="O-methyltransferase C-terminal" evidence="4">
    <location>
        <begin position="170"/>
        <end position="312"/>
    </location>
</feature>
<dbReference type="CDD" id="cd02440">
    <property type="entry name" value="AdoMet_MTases"/>
    <property type="match status" value="1"/>
</dbReference>
<gene>
    <name evidence="6" type="ORF">Aph01nite_44850</name>
</gene>
<comment type="caution">
    <text evidence="6">The sequence shown here is derived from an EMBL/GenBank/DDBJ whole genome shotgun (WGS) entry which is preliminary data.</text>
</comment>
<protein>
    <recommendedName>
        <fullName evidence="8">O-methyltransferase</fullName>
    </recommendedName>
</protein>
<dbReference type="Pfam" id="PF08100">
    <property type="entry name" value="Dimerisation"/>
    <property type="match status" value="1"/>
</dbReference>
<dbReference type="PROSITE" id="PS51683">
    <property type="entry name" value="SAM_OMT_II"/>
    <property type="match status" value="1"/>
</dbReference>